<organism evidence="1 2">
    <name type="scientific">Aspergillus homomorphus (strain CBS 101889)</name>
    <dbReference type="NCBI Taxonomy" id="1450537"/>
    <lineage>
        <taxon>Eukaryota</taxon>
        <taxon>Fungi</taxon>
        <taxon>Dikarya</taxon>
        <taxon>Ascomycota</taxon>
        <taxon>Pezizomycotina</taxon>
        <taxon>Eurotiomycetes</taxon>
        <taxon>Eurotiomycetidae</taxon>
        <taxon>Eurotiales</taxon>
        <taxon>Aspergillaceae</taxon>
        <taxon>Aspergillus</taxon>
        <taxon>Aspergillus subgen. Circumdati</taxon>
    </lineage>
</organism>
<sequence length="119" mass="13773">MPPPDWTIGSLRKHIERSHPGASFSDNSTQLLWQCFDFYAQHPFPSNPSEEKTEEKIDADAFQRALSLLAHQGTKLLGTQEEDDYFWRIDDSFFQKPICQNAEEHWAPARDRAFIYNGG</sequence>
<dbReference type="EMBL" id="KZ824307">
    <property type="protein sequence ID" value="RAL09117.1"/>
    <property type="molecule type" value="Genomic_DNA"/>
</dbReference>
<evidence type="ECO:0000313" key="1">
    <source>
        <dbReference type="EMBL" id="RAL09117.1"/>
    </source>
</evidence>
<reference evidence="1 2" key="1">
    <citation type="submission" date="2018-02" db="EMBL/GenBank/DDBJ databases">
        <title>The genomes of Aspergillus section Nigri reveals drivers in fungal speciation.</title>
        <authorList>
            <consortium name="DOE Joint Genome Institute"/>
            <person name="Vesth T.C."/>
            <person name="Nybo J."/>
            <person name="Theobald S."/>
            <person name="Brandl J."/>
            <person name="Frisvad J.C."/>
            <person name="Nielsen K.F."/>
            <person name="Lyhne E.K."/>
            <person name="Kogle M.E."/>
            <person name="Kuo A."/>
            <person name="Riley R."/>
            <person name="Clum A."/>
            <person name="Nolan M."/>
            <person name="Lipzen A."/>
            <person name="Salamov A."/>
            <person name="Henrissat B."/>
            <person name="Wiebenga A."/>
            <person name="De vries R.P."/>
            <person name="Grigoriev I.V."/>
            <person name="Mortensen U.H."/>
            <person name="Andersen M.R."/>
            <person name="Baker S.E."/>
        </authorList>
    </citation>
    <scope>NUCLEOTIDE SEQUENCE [LARGE SCALE GENOMIC DNA]</scope>
    <source>
        <strain evidence="1 2">CBS 101889</strain>
    </source>
</reference>
<proteinExistence type="predicted"/>
<dbReference type="AlphaFoldDB" id="A0A395HMQ3"/>
<dbReference type="VEuPathDB" id="FungiDB:BO97DRAFT_427790"/>
<dbReference type="OrthoDB" id="4467879at2759"/>
<gene>
    <name evidence="1" type="ORF">BO97DRAFT_427790</name>
</gene>
<dbReference type="RefSeq" id="XP_025548271.1">
    <property type="nucleotide sequence ID" value="XM_025697232.1"/>
</dbReference>
<evidence type="ECO:0000313" key="2">
    <source>
        <dbReference type="Proteomes" id="UP000248961"/>
    </source>
</evidence>
<dbReference type="GeneID" id="37201521"/>
<dbReference type="Proteomes" id="UP000248961">
    <property type="component" value="Unassembled WGS sequence"/>
</dbReference>
<keyword evidence="2" id="KW-1185">Reference proteome</keyword>
<accession>A0A395HMQ3</accession>
<name>A0A395HMQ3_ASPHC</name>
<protein>
    <submittedName>
        <fullName evidence="1">Uncharacterized protein</fullName>
    </submittedName>
</protein>